<reference evidence="1 2" key="1">
    <citation type="journal article" date="2019" name="Microbiol. Resour. Announc.">
        <title>Complete Genome Sequence of Halomonas sulfidaeris Strain Esulfide1 Isolated from a Metal Sulfide Rock at a Depth of 2,200 Meters, Obtained Using Nanopore Sequencing.</title>
        <authorList>
            <person name="Saito M."/>
            <person name="Nishigata A."/>
            <person name="Galipon J."/>
            <person name="Arakawa K."/>
        </authorList>
    </citation>
    <scope>NUCLEOTIDE SEQUENCE [LARGE SCALE GENOMIC DNA]</scope>
    <source>
        <strain evidence="1 2">ATCC BAA-803</strain>
    </source>
</reference>
<dbReference type="AlphaFoldDB" id="A0A455U6F4"/>
<name>A0A455U6F4_9GAMM</name>
<proteinExistence type="predicted"/>
<organism evidence="1 2">
    <name type="scientific">Vreelandella sulfidaeris</name>
    <dbReference type="NCBI Taxonomy" id="115553"/>
    <lineage>
        <taxon>Bacteria</taxon>
        <taxon>Pseudomonadati</taxon>
        <taxon>Pseudomonadota</taxon>
        <taxon>Gammaproteobacteria</taxon>
        <taxon>Oceanospirillales</taxon>
        <taxon>Halomonadaceae</taxon>
        <taxon>Vreelandella</taxon>
    </lineage>
</organism>
<dbReference type="KEGG" id="hsr:HSBAA_30460"/>
<dbReference type="EMBL" id="AP019514">
    <property type="protein sequence ID" value="BBI61740.1"/>
    <property type="molecule type" value="Genomic_DNA"/>
</dbReference>
<protein>
    <submittedName>
        <fullName evidence="1">Uncharacterized protein</fullName>
    </submittedName>
</protein>
<sequence>MMTDMNSVLTRDIQKFGHPSPMVHLSIPGFSMHIGSHGRFFEQNGQLCFEGNASEAAEEFVTYLKHHCQCELSRLRLELDRALSNEREALRQLGIDRGF</sequence>
<evidence type="ECO:0000313" key="1">
    <source>
        <dbReference type="EMBL" id="BBI61740.1"/>
    </source>
</evidence>
<accession>A0A455U6F4</accession>
<dbReference type="Proteomes" id="UP000320231">
    <property type="component" value="Chromosome"/>
</dbReference>
<gene>
    <name evidence="1" type="ORF">HSBAA_30460</name>
</gene>
<evidence type="ECO:0000313" key="2">
    <source>
        <dbReference type="Proteomes" id="UP000320231"/>
    </source>
</evidence>